<evidence type="ECO:0000256" key="1">
    <source>
        <dbReference type="ARBA" id="ARBA00022679"/>
    </source>
</evidence>
<evidence type="ECO:0000259" key="2">
    <source>
        <dbReference type="Pfam" id="PF01648"/>
    </source>
</evidence>
<keyword evidence="4" id="KW-1185">Reference proteome</keyword>
<gene>
    <name evidence="3" type="ORF">ACFOJ9_01345</name>
</gene>
<dbReference type="EMBL" id="JBHRVD010000001">
    <property type="protein sequence ID" value="MFC3320521.1"/>
    <property type="molecule type" value="Genomic_DNA"/>
</dbReference>
<evidence type="ECO:0000313" key="4">
    <source>
        <dbReference type="Proteomes" id="UP001595648"/>
    </source>
</evidence>
<dbReference type="InterPro" id="IPR037143">
    <property type="entry name" value="4-PPantetheinyl_Trfase_dom_sf"/>
</dbReference>
<evidence type="ECO:0000313" key="3">
    <source>
        <dbReference type="EMBL" id="MFC3320521.1"/>
    </source>
</evidence>
<protein>
    <submittedName>
        <fullName evidence="3">4'-phosphopantetheinyl transferase family protein</fullName>
    </submittedName>
</protein>
<dbReference type="Proteomes" id="UP001595648">
    <property type="component" value="Unassembled WGS sequence"/>
</dbReference>
<proteinExistence type="predicted"/>
<dbReference type="Gene3D" id="3.90.470.20">
    <property type="entry name" value="4'-phosphopantetheinyl transferase domain"/>
    <property type="match status" value="1"/>
</dbReference>
<comment type="caution">
    <text evidence="3">The sequence shown here is derived from an EMBL/GenBank/DDBJ whole genome shotgun (WGS) entry which is preliminary data.</text>
</comment>
<organism evidence="3 4">
    <name type="scientific">Mesorhizobium cantuariense</name>
    <dbReference type="NCBI Taxonomy" id="1300275"/>
    <lineage>
        <taxon>Bacteria</taxon>
        <taxon>Pseudomonadati</taxon>
        <taxon>Pseudomonadota</taxon>
        <taxon>Alphaproteobacteria</taxon>
        <taxon>Hyphomicrobiales</taxon>
        <taxon>Phyllobacteriaceae</taxon>
        <taxon>Mesorhizobium</taxon>
    </lineage>
</organism>
<sequence length="130" mass="14588">MGLVGIDIERWRPLANCRQLACHIMTSQEATIFEGISCELSARKFLELWTRKEAVLKCTGLGLHEEPRGLHTSWDEPTVQFGDLQYYLNALPVCGQLVGHLASHDPQQIILRSLPSQLDAWPMCRSADAS</sequence>
<dbReference type="RefSeq" id="WP_378987487.1">
    <property type="nucleotide sequence ID" value="NZ_JBHRVD010000001.1"/>
</dbReference>
<dbReference type="GO" id="GO:0016740">
    <property type="term" value="F:transferase activity"/>
    <property type="evidence" value="ECO:0007669"/>
    <property type="project" value="UniProtKB-KW"/>
</dbReference>
<dbReference type="InterPro" id="IPR008278">
    <property type="entry name" value="4-PPantetheinyl_Trfase_dom"/>
</dbReference>
<feature type="domain" description="4'-phosphopantetheinyl transferase" evidence="2">
    <location>
        <begin position="4"/>
        <end position="72"/>
    </location>
</feature>
<accession>A0ABV7MFA0</accession>
<reference evidence="4" key="1">
    <citation type="journal article" date="2019" name="Int. J. Syst. Evol. Microbiol.">
        <title>The Global Catalogue of Microorganisms (GCM) 10K type strain sequencing project: providing services to taxonomists for standard genome sequencing and annotation.</title>
        <authorList>
            <consortium name="The Broad Institute Genomics Platform"/>
            <consortium name="The Broad Institute Genome Sequencing Center for Infectious Disease"/>
            <person name="Wu L."/>
            <person name="Ma J."/>
        </authorList>
    </citation>
    <scope>NUCLEOTIDE SEQUENCE [LARGE SCALE GENOMIC DNA]</scope>
    <source>
        <strain evidence="4">ICMP 19515</strain>
    </source>
</reference>
<keyword evidence="1 3" id="KW-0808">Transferase</keyword>
<name>A0ABV7MFA0_9HYPH</name>
<dbReference type="Pfam" id="PF01648">
    <property type="entry name" value="ACPS"/>
    <property type="match status" value="1"/>
</dbReference>
<dbReference type="SUPFAM" id="SSF56214">
    <property type="entry name" value="4'-phosphopantetheinyl transferase"/>
    <property type="match status" value="1"/>
</dbReference>